<feature type="non-terminal residue" evidence="1">
    <location>
        <position position="190"/>
    </location>
</feature>
<dbReference type="AlphaFoldDB" id="A0A699R2Q8"/>
<feature type="non-terminal residue" evidence="1">
    <location>
        <position position="1"/>
    </location>
</feature>
<comment type="caution">
    <text evidence="1">The sequence shown here is derived from an EMBL/GenBank/DDBJ whole genome shotgun (WGS) entry which is preliminary data.</text>
</comment>
<dbReference type="EMBL" id="BKCJ011072625">
    <property type="protein sequence ID" value="GFC79915.1"/>
    <property type="molecule type" value="Genomic_DNA"/>
</dbReference>
<proteinExistence type="predicted"/>
<dbReference type="SUPFAM" id="SSF57756">
    <property type="entry name" value="Retrovirus zinc finger-like domains"/>
    <property type="match status" value="1"/>
</dbReference>
<name>A0A699R2Q8_TANCI</name>
<dbReference type="GO" id="GO:0003676">
    <property type="term" value="F:nucleic acid binding"/>
    <property type="evidence" value="ECO:0007669"/>
    <property type="project" value="InterPro"/>
</dbReference>
<dbReference type="GO" id="GO:0008270">
    <property type="term" value="F:zinc ion binding"/>
    <property type="evidence" value="ECO:0007669"/>
    <property type="project" value="InterPro"/>
</dbReference>
<dbReference type="Gene3D" id="4.10.60.10">
    <property type="entry name" value="Zinc finger, CCHC-type"/>
    <property type="match status" value="1"/>
</dbReference>
<accession>A0A699R2Q8</accession>
<evidence type="ECO:0000313" key="1">
    <source>
        <dbReference type="EMBL" id="GFC79915.1"/>
    </source>
</evidence>
<protein>
    <submittedName>
        <fullName evidence="1">Uncharacterized protein</fullName>
    </submittedName>
</protein>
<organism evidence="1">
    <name type="scientific">Tanacetum cinerariifolium</name>
    <name type="common">Dalmatian daisy</name>
    <name type="synonym">Chrysanthemum cinerariifolium</name>
    <dbReference type="NCBI Taxonomy" id="118510"/>
    <lineage>
        <taxon>Eukaryota</taxon>
        <taxon>Viridiplantae</taxon>
        <taxon>Streptophyta</taxon>
        <taxon>Embryophyta</taxon>
        <taxon>Tracheophyta</taxon>
        <taxon>Spermatophyta</taxon>
        <taxon>Magnoliopsida</taxon>
        <taxon>eudicotyledons</taxon>
        <taxon>Gunneridae</taxon>
        <taxon>Pentapetalae</taxon>
        <taxon>asterids</taxon>
        <taxon>campanulids</taxon>
        <taxon>Asterales</taxon>
        <taxon>Asteraceae</taxon>
        <taxon>Asteroideae</taxon>
        <taxon>Anthemideae</taxon>
        <taxon>Anthemidinae</taxon>
        <taxon>Tanacetum</taxon>
    </lineage>
</organism>
<sequence>RFWKKTGKKITIQGTDVAGFDKSKVDCFNYHKMGHFARECRASRSQDRVRKENYKQGSKVEESAIKALMAIDGVGWDWSYMANEEENHALVVEEEAPTEFALMAKSSSSSKNEVFDNSLCSKACKKNTNSLNTKITELRLPEFADDTITDYSRSSPSIEINLNDLQSSNSFVFENEESSSSILSKPVITF</sequence>
<gene>
    <name evidence="1" type="ORF">Tci_851885</name>
</gene>
<reference evidence="1" key="1">
    <citation type="journal article" date="2019" name="Sci. Rep.">
        <title>Draft genome of Tanacetum cinerariifolium, the natural source of mosquito coil.</title>
        <authorList>
            <person name="Yamashiro T."/>
            <person name="Shiraishi A."/>
            <person name="Satake H."/>
            <person name="Nakayama K."/>
        </authorList>
    </citation>
    <scope>NUCLEOTIDE SEQUENCE</scope>
</reference>
<dbReference type="InterPro" id="IPR036875">
    <property type="entry name" value="Znf_CCHC_sf"/>
</dbReference>